<protein>
    <submittedName>
        <fullName evidence="2">Enoyl-CoA hydratase/isomerase family protein</fullName>
    </submittedName>
</protein>
<dbReference type="PANTHER" id="PTHR43459">
    <property type="entry name" value="ENOYL-COA HYDRATASE"/>
    <property type="match status" value="1"/>
</dbReference>
<dbReference type="Pfam" id="PF00378">
    <property type="entry name" value="ECH_1"/>
    <property type="match status" value="1"/>
</dbReference>
<dbReference type="InterPro" id="IPR014748">
    <property type="entry name" value="Enoyl-CoA_hydra_C"/>
</dbReference>
<organism evidence="2 3">
    <name type="scientific">Marinibaculum pumilum</name>
    <dbReference type="NCBI Taxonomy" id="1766165"/>
    <lineage>
        <taxon>Bacteria</taxon>
        <taxon>Pseudomonadati</taxon>
        <taxon>Pseudomonadota</taxon>
        <taxon>Alphaproteobacteria</taxon>
        <taxon>Rhodospirillales</taxon>
        <taxon>Rhodospirillaceae</taxon>
        <taxon>Marinibaculum</taxon>
    </lineage>
</organism>
<dbReference type="Gene3D" id="3.90.226.10">
    <property type="entry name" value="2-enoyl-CoA Hydratase, Chain A, domain 1"/>
    <property type="match status" value="1"/>
</dbReference>
<dbReference type="Gene3D" id="1.10.12.10">
    <property type="entry name" value="Lyase 2-enoyl-coa Hydratase, Chain A, domain 2"/>
    <property type="match status" value="1"/>
</dbReference>
<dbReference type="RefSeq" id="WP_379906574.1">
    <property type="nucleotide sequence ID" value="NZ_JBHRTR010000054.1"/>
</dbReference>
<dbReference type="SUPFAM" id="SSF52096">
    <property type="entry name" value="ClpP/crotonase"/>
    <property type="match status" value="1"/>
</dbReference>
<proteinExistence type="inferred from homology"/>
<dbReference type="EMBL" id="JBHRTR010000054">
    <property type="protein sequence ID" value="MFC3231107.1"/>
    <property type="molecule type" value="Genomic_DNA"/>
</dbReference>
<name>A0ABV7LA36_9PROT</name>
<evidence type="ECO:0000313" key="3">
    <source>
        <dbReference type="Proteomes" id="UP001595528"/>
    </source>
</evidence>
<dbReference type="PANTHER" id="PTHR43459:SF1">
    <property type="entry name" value="EG:BACN32G11.4 PROTEIN"/>
    <property type="match status" value="1"/>
</dbReference>
<sequence>MTGRYIDYELRDSVAWITLNRPDQFNALHLEAMRELFEIANRCSSDPAVRVAVLTGAGDKAFCAGGDVADFDVAPAEIAGRLKEMTAYFHMAISRFAWMNAPLIAMVNGVAAGAGLSLMAACDLAVAGDNARFTSAYTRLGFTPDGSSSYFLSRLIGTRRAAELYITNRTLTADEALDWGLVNRVVPAADLAGETAALAAGIADGPTRAFGGVKKLLLMATQDSLESQMERETRQIVEMAQSADGLEGVRAFLDRRKPAFTGA</sequence>
<dbReference type="InterPro" id="IPR029045">
    <property type="entry name" value="ClpP/crotonase-like_dom_sf"/>
</dbReference>
<evidence type="ECO:0000256" key="1">
    <source>
        <dbReference type="ARBA" id="ARBA00005254"/>
    </source>
</evidence>
<comment type="similarity">
    <text evidence="1">Belongs to the enoyl-CoA hydratase/isomerase family.</text>
</comment>
<dbReference type="CDD" id="cd06558">
    <property type="entry name" value="crotonase-like"/>
    <property type="match status" value="1"/>
</dbReference>
<comment type="caution">
    <text evidence="2">The sequence shown here is derived from an EMBL/GenBank/DDBJ whole genome shotgun (WGS) entry which is preliminary data.</text>
</comment>
<reference evidence="3" key="1">
    <citation type="journal article" date="2019" name="Int. J. Syst. Evol. Microbiol.">
        <title>The Global Catalogue of Microorganisms (GCM) 10K type strain sequencing project: providing services to taxonomists for standard genome sequencing and annotation.</title>
        <authorList>
            <consortium name="The Broad Institute Genomics Platform"/>
            <consortium name="The Broad Institute Genome Sequencing Center for Infectious Disease"/>
            <person name="Wu L."/>
            <person name="Ma J."/>
        </authorList>
    </citation>
    <scope>NUCLEOTIDE SEQUENCE [LARGE SCALE GENOMIC DNA]</scope>
    <source>
        <strain evidence="3">KCTC 42964</strain>
    </source>
</reference>
<keyword evidence="3" id="KW-1185">Reference proteome</keyword>
<dbReference type="InterPro" id="IPR001753">
    <property type="entry name" value="Enoyl-CoA_hydra/iso"/>
</dbReference>
<evidence type="ECO:0000313" key="2">
    <source>
        <dbReference type="EMBL" id="MFC3231107.1"/>
    </source>
</evidence>
<dbReference type="Proteomes" id="UP001595528">
    <property type="component" value="Unassembled WGS sequence"/>
</dbReference>
<accession>A0ABV7LA36</accession>
<gene>
    <name evidence="2" type="ORF">ACFOGJ_27920</name>
</gene>